<organism evidence="2">
    <name type="scientific">Fagus sylvatica</name>
    <name type="common">Beechnut</name>
    <dbReference type="NCBI Taxonomy" id="28930"/>
    <lineage>
        <taxon>Eukaryota</taxon>
        <taxon>Viridiplantae</taxon>
        <taxon>Streptophyta</taxon>
        <taxon>Embryophyta</taxon>
        <taxon>Tracheophyta</taxon>
        <taxon>Spermatophyta</taxon>
        <taxon>Magnoliopsida</taxon>
        <taxon>eudicotyledons</taxon>
        <taxon>Gunneridae</taxon>
        <taxon>Pentapetalae</taxon>
        <taxon>rosids</taxon>
        <taxon>fabids</taxon>
        <taxon>Fagales</taxon>
        <taxon>Fagaceae</taxon>
        <taxon>Fagus</taxon>
    </lineage>
</organism>
<evidence type="ECO:0000313" key="2">
    <source>
        <dbReference type="EMBL" id="SPC83812.1"/>
    </source>
</evidence>
<feature type="compositionally biased region" description="Basic and acidic residues" evidence="1">
    <location>
        <begin position="26"/>
        <end position="35"/>
    </location>
</feature>
<sequence>MRASIFDSRCARGPPNHRFTIPKPHRPSDPRESYFVSHRERDFERERDFKPHCGPIHGSSRALHMGPLKLPPPYDPFQIGPNPGPDPNTGKNQSGFDRLQTCNTFVSFVPDCNRQQHPTHNHETLDLHLDYDRVRAPLGSGRALLGFDHVPPNFDRASPSFDRTPPEFDRAPWYQLQGFNPTPPGPEQTPPSVNCALGFDRTPLGYDHVPPPFEREASHPHDPFGHDRETRQPLFSVADIWETGESKFDKRNSSLEDDEMDQVEDMGFVKKK</sequence>
<reference evidence="2" key="1">
    <citation type="submission" date="2018-02" db="EMBL/GenBank/DDBJ databases">
        <authorList>
            <person name="Cohen D.B."/>
            <person name="Kent A.D."/>
        </authorList>
    </citation>
    <scope>NUCLEOTIDE SEQUENCE</scope>
</reference>
<feature type="compositionally biased region" description="Basic and acidic residues" evidence="1">
    <location>
        <begin position="213"/>
        <end position="231"/>
    </location>
</feature>
<proteinExistence type="predicted"/>
<feature type="region of interest" description="Disordered" evidence="1">
    <location>
        <begin position="213"/>
        <end position="272"/>
    </location>
</feature>
<feature type="compositionally biased region" description="Acidic residues" evidence="1">
    <location>
        <begin position="255"/>
        <end position="264"/>
    </location>
</feature>
<accession>A0A2N9F9G6</accession>
<name>A0A2N9F9G6_FAGSY</name>
<dbReference type="AlphaFoldDB" id="A0A2N9F9G6"/>
<feature type="compositionally biased region" description="Basic and acidic residues" evidence="1">
    <location>
        <begin position="244"/>
        <end position="254"/>
    </location>
</feature>
<protein>
    <submittedName>
        <fullName evidence="2">Uncharacterized protein</fullName>
    </submittedName>
</protein>
<dbReference type="EMBL" id="OIVN01000669">
    <property type="protein sequence ID" value="SPC83812.1"/>
    <property type="molecule type" value="Genomic_DNA"/>
</dbReference>
<feature type="region of interest" description="Disordered" evidence="1">
    <location>
        <begin position="1"/>
        <end position="35"/>
    </location>
</feature>
<feature type="region of interest" description="Disordered" evidence="1">
    <location>
        <begin position="69"/>
        <end position="96"/>
    </location>
</feature>
<evidence type="ECO:0000256" key="1">
    <source>
        <dbReference type="SAM" id="MobiDB-lite"/>
    </source>
</evidence>
<gene>
    <name evidence="2" type="ORF">FSB_LOCUS11694</name>
</gene>